<evidence type="ECO:0000256" key="3">
    <source>
        <dbReference type="SAM" id="SignalP"/>
    </source>
</evidence>
<feature type="region of interest" description="Disordered" evidence="1">
    <location>
        <begin position="841"/>
        <end position="886"/>
    </location>
</feature>
<dbReference type="Proteomes" id="UP001501084">
    <property type="component" value="Unassembled WGS sequence"/>
</dbReference>
<accession>A0ABN3B848</accession>
<organism evidence="4 5">
    <name type="scientific">Leucobacter alluvii</name>
    <dbReference type="NCBI Taxonomy" id="340321"/>
    <lineage>
        <taxon>Bacteria</taxon>
        <taxon>Bacillati</taxon>
        <taxon>Actinomycetota</taxon>
        <taxon>Actinomycetes</taxon>
        <taxon>Micrococcales</taxon>
        <taxon>Microbacteriaceae</taxon>
        <taxon>Leucobacter</taxon>
    </lineage>
</organism>
<dbReference type="EMBL" id="BAAAOP010000012">
    <property type="protein sequence ID" value="GAA2189727.1"/>
    <property type="molecule type" value="Genomic_DNA"/>
</dbReference>
<evidence type="ECO:0000313" key="5">
    <source>
        <dbReference type="Proteomes" id="UP001501084"/>
    </source>
</evidence>
<feature type="transmembrane region" description="Helical" evidence="2">
    <location>
        <begin position="890"/>
        <end position="910"/>
    </location>
</feature>
<feature type="signal peptide" evidence="3">
    <location>
        <begin position="1"/>
        <end position="39"/>
    </location>
</feature>
<evidence type="ECO:0000313" key="4">
    <source>
        <dbReference type="EMBL" id="GAA2189727.1"/>
    </source>
</evidence>
<protein>
    <submittedName>
        <fullName evidence="4">Uncharacterized protein</fullName>
    </submittedName>
</protein>
<keyword evidence="2" id="KW-1133">Transmembrane helix</keyword>
<proteinExistence type="predicted"/>
<sequence length="923" mass="96054">MKTVQGRFSRSMARWMAIAVCGVLVVSAAATGSADPAQAADGTGDGKNVMIAVAHDGFSTHGASAVHIETSTKYPGTVRFVRASDGLCLATKGGTDKHKSTSVQWTGCNGHSSKNWVVEPMHASTNDVALHDADDDTVAAVNIAKASEQPRFIVRSYRYPSHCLYSSKAGLNGGASGTTPDCDATSTALGSMSGLHPASTMHFAIVNDNSAKDEWEFLRRKMHVGAIAMYERGAQGMFRGENLWVKPMSTDGEYVGLERKAAAGGFFAPGAVEIDPVKEGAVVSRTSSVDGCYEGSWWWGIDNTRGLTPLDQQVTSGQQKTDEFGWSAGLEVGHEAEGSILFLKGKFSVKVSGSINKSWSTARTNSQSINMSVPPGMWGMAVATTPSVSTLGNWMTGTELDRPWKFNGMSTVALKNNRGEPSGTVLAHIDSHERKSCRASAETSMPAGVTPTIDLPEGRLAPHVGDTLTAVAPFIDPQSGIPLDIKYQWYADDRPISGQTLSTLQVTSGMVGKKLQFRTYESGGSMRLESQTLESEQSAPVLTDDLAAAGETLELPEAIHGRSYEVSLANALGVSGRVEVNPASLPRGLTFDPDTGILAGVAAEPGIFTFPLSDEHGAAVGLTLHVDPAPTRFSMDFGATVETGTPLEIPLVDERGSDASYRVETFGADGSGVALPDGVRIGLDGSGAPLLTGTPASATVVVVRITEVSPHHAAGDARVTSHDFRLQVVPASSSGQGEPVAPSTAPGIVIERILESDEATEIRPGSRVSWQATATDADELSASVHRVGDPTALPWADAVRTLSSEIEIDAVPVEPGHYVLNVAAANSVGSSTEEVRFSVLDEPADGSGGSADSGAEDAPSGTGGVDSSPAASHANDSSTTTPELSHTGGGGGGILFGLGGVLAAAGILLLHRNRRAARAVDAE</sequence>
<feature type="chain" id="PRO_5046929417" evidence="3">
    <location>
        <begin position="40"/>
        <end position="923"/>
    </location>
</feature>
<keyword evidence="2" id="KW-0472">Membrane</keyword>
<keyword evidence="2" id="KW-0812">Transmembrane</keyword>
<dbReference type="Gene3D" id="2.60.40.10">
    <property type="entry name" value="Immunoglobulins"/>
    <property type="match status" value="1"/>
</dbReference>
<dbReference type="Gene3D" id="2.60.40.2700">
    <property type="match status" value="1"/>
</dbReference>
<evidence type="ECO:0000256" key="2">
    <source>
        <dbReference type="SAM" id="Phobius"/>
    </source>
</evidence>
<keyword evidence="5" id="KW-1185">Reference proteome</keyword>
<reference evidence="4 5" key="1">
    <citation type="journal article" date="2019" name="Int. J. Syst. Evol. Microbiol.">
        <title>The Global Catalogue of Microorganisms (GCM) 10K type strain sequencing project: providing services to taxonomists for standard genome sequencing and annotation.</title>
        <authorList>
            <consortium name="The Broad Institute Genomics Platform"/>
            <consortium name="The Broad Institute Genome Sequencing Center for Infectious Disease"/>
            <person name="Wu L."/>
            <person name="Ma J."/>
        </authorList>
    </citation>
    <scope>NUCLEOTIDE SEQUENCE [LARGE SCALE GENOMIC DNA]</scope>
    <source>
        <strain evidence="4 5">JCM 14919</strain>
    </source>
</reference>
<dbReference type="Pfam" id="PF05345">
    <property type="entry name" value="He_PIG"/>
    <property type="match status" value="1"/>
</dbReference>
<evidence type="ECO:0000256" key="1">
    <source>
        <dbReference type="SAM" id="MobiDB-lite"/>
    </source>
</evidence>
<dbReference type="InterPro" id="IPR013783">
    <property type="entry name" value="Ig-like_fold"/>
</dbReference>
<comment type="caution">
    <text evidence="4">The sequence shown here is derived from an EMBL/GenBank/DDBJ whole genome shotgun (WGS) entry which is preliminary data.</text>
</comment>
<feature type="compositionally biased region" description="Polar residues" evidence="1">
    <location>
        <begin position="874"/>
        <end position="884"/>
    </location>
</feature>
<keyword evidence="3" id="KW-0732">Signal</keyword>
<gene>
    <name evidence="4" type="ORF">GCM10009786_24030</name>
</gene>
<name>A0ABN3B848_9MICO</name>